<gene>
    <name evidence="2" type="ORF">DM02DRAFT_614388</name>
</gene>
<keyword evidence="3" id="KW-1185">Reference proteome</keyword>
<evidence type="ECO:0000256" key="1">
    <source>
        <dbReference type="SAM" id="MobiDB-lite"/>
    </source>
</evidence>
<proteinExistence type="predicted"/>
<dbReference type="Proteomes" id="UP000244855">
    <property type="component" value="Unassembled WGS sequence"/>
</dbReference>
<accession>A0A2V1DQ53</accession>
<evidence type="ECO:0000313" key="2">
    <source>
        <dbReference type="EMBL" id="PVI00398.1"/>
    </source>
</evidence>
<dbReference type="AlphaFoldDB" id="A0A2V1DQ53"/>
<protein>
    <submittedName>
        <fullName evidence="2">Uncharacterized protein</fullName>
    </submittedName>
</protein>
<evidence type="ECO:0000313" key="3">
    <source>
        <dbReference type="Proteomes" id="UP000244855"/>
    </source>
</evidence>
<feature type="region of interest" description="Disordered" evidence="1">
    <location>
        <begin position="1"/>
        <end position="35"/>
    </location>
</feature>
<organism evidence="2 3">
    <name type="scientific">Periconia macrospinosa</name>
    <dbReference type="NCBI Taxonomy" id="97972"/>
    <lineage>
        <taxon>Eukaryota</taxon>
        <taxon>Fungi</taxon>
        <taxon>Dikarya</taxon>
        <taxon>Ascomycota</taxon>
        <taxon>Pezizomycotina</taxon>
        <taxon>Dothideomycetes</taxon>
        <taxon>Pleosporomycetidae</taxon>
        <taxon>Pleosporales</taxon>
        <taxon>Massarineae</taxon>
        <taxon>Periconiaceae</taxon>
        <taxon>Periconia</taxon>
    </lineage>
</organism>
<sequence length="152" mass="16804">MSDNSLSTGDERDIPRSAPINIPGHGRGQGRGAAGRNASLFRDECSGLPEKGHIFPPDLEEKFNIKKIATAISKSVYTPSSTGLWPSSTRRSMNIQNKVEEAMIEFEGQKYLLLSSATLRNLSPLWTGLQPTSDTKIFERCILINKEDRKAL</sequence>
<name>A0A2V1DQ53_9PLEO</name>
<dbReference type="EMBL" id="KZ805374">
    <property type="protein sequence ID" value="PVI00398.1"/>
    <property type="molecule type" value="Genomic_DNA"/>
</dbReference>
<reference evidence="2 3" key="1">
    <citation type="journal article" date="2018" name="Sci. Rep.">
        <title>Comparative genomics provides insights into the lifestyle and reveals functional heterogeneity of dark septate endophytic fungi.</title>
        <authorList>
            <person name="Knapp D.G."/>
            <person name="Nemeth J.B."/>
            <person name="Barry K."/>
            <person name="Hainaut M."/>
            <person name="Henrissat B."/>
            <person name="Johnson J."/>
            <person name="Kuo A."/>
            <person name="Lim J.H.P."/>
            <person name="Lipzen A."/>
            <person name="Nolan M."/>
            <person name="Ohm R.A."/>
            <person name="Tamas L."/>
            <person name="Grigoriev I.V."/>
            <person name="Spatafora J.W."/>
            <person name="Nagy L.G."/>
            <person name="Kovacs G.M."/>
        </authorList>
    </citation>
    <scope>NUCLEOTIDE SEQUENCE [LARGE SCALE GENOMIC DNA]</scope>
    <source>
        <strain evidence="2 3">DSE2036</strain>
    </source>
</reference>